<accession>A0A4Z0F9J0</accession>
<dbReference type="RefSeq" id="WP_135281774.1">
    <property type="nucleotide sequence ID" value="NZ_SRIO01000008.1"/>
</dbReference>
<dbReference type="PANTHER" id="PTHR36451">
    <property type="entry name" value="PAPS-DEPENDENT SULFOTRANSFERASE STF3"/>
    <property type="match status" value="1"/>
</dbReference>
<comment type="caution">
    <text evidence="1">The sequence shown here is derived from an EMBL/GenBank/DDBJ whole genome shotgun (WGS) entry which is preliminary data.</text>
</comment>
<reference evidence="1 2" key="1">
    <citation type="journal article" date="2019" name="ISME J.">
        <title>Candidatus Macondimonas diazotrophica, a novel gammaproteobacterial genus dominating crude-oil-contaminated coastal sediments.</title>
        <authorList>
            <person name="Karthikeyan S."/>
            <person name="Konstantinidis K."/>
        </authorList>
    </citation>
    <scope>NUCLEOTIDE SEQUENCE [LARGE SCALE GENOMIC DNA]</scope>
    <source>
        <strain evidence="1 2">KTK01</strain>
    </source>
</reference>
<dbReference type="Pfam" id="PF13469">
    <property type="entry name" value="Sulfotransfer_3"/>
    <property type="match status" value="1"/>
</dbReference>
<gene>
    <name evidence="1" type="ORF">E4680_07405</name>
</gene>
<protein>
    <submittedName>
        <fullName evidence="1">Sulfotransferase</fullName>
    </submittedName>
</protein>
<dbReference type="GO" id="GO:0016740">
    <property type="term" value="F:transferase activity"/>
    <property type="evidence" value="ECO:0007669"/>
    <property type="project" value="UniProtKB-KW"/>
</dbReference>
<evidence type="ECO:0000313" key="1">
    <source>
        <dbReference type="EMBL" id="TFZ82528.1"/>
    </source>
</evidence>
<keyword evidence="2" id="KW-1185">Reference proteome</keyword>
<organism evidence="1 2">
    <name type="scientific">Candidatus Macondimonas diazotrophica</name>
    <dbReference type="NCBI Taxonomy" id="2305248"/>
    <lineage>
        <taxon>Bacteria</taxon>
        <taxon>Pseudomonadati</taxon>
        <taxon>Pseudomonadota</taxon>
        <taxon>Gammaproteobacteria</taxon>
        <taxon>Chromatiales</taxon>
        <taxon>Ectothiorhodospiraceae</taxon>
        <taxon>Candidatus Macondimonas</taxon>
    </lineage>
</organism>
<dbReference type="PANTHER" id="PTHR36451:SF1">
    <property type="entry name" value="OMEGA-HYDROXY-BETA-DIHYDROMENAQUINONE-9 SULFOTRANSFERASE STF3"/>
    <property type="match status" value="1"/>
</dbReference>
<name>A0A4Z0F9J0_9GAMM</name>
<dbReference type="InterPro" id="IPR027417">
    <property type="entry name" value="P-loop_NTPase"/>
</dbReference>
<keyword evidence="1" id="KW-0808">Transferase</keyword>
<dbReference type="SUPFAM" id="SSF52540">
    <property type="entry name" value="P-loop containing nucleoside triphosphate hydrolases"/>
    <property type="match status" value="1"/>
</dbReference>
<evidence type="ECO:0000313" key="2">
    <source>
        <dbReference type="Proteomes" id="UP000297890"/>
    </source>
</evidence>
<sequence length="340" mass="39556">MNLPIDPNFPLPGEDAPYRSHIDNLAARPVFIMGLHRSGTTFLYDSVARCFPLANLSLYHLFYYDRLLKNHLEGGEAQDRKTLNTLFRRLGITDRKLDAVYVDDRMVEEYGWMLRNHSYSMKVTRRNQAVLDEMCRKLQFVTPGAEAVLLKNPWDTGNARSILQWFPNARFIYITRDPIYILNSQINAAISLLSGSQPFQTLLVDNFKTVFGKGGLYLAYGLWKLTRGVKRLTGDRPFEAVIRPFAARAVETQLQAYYRDLEELPAESVYALDYQSFNERPEHHLRELSAFLDLPFVTEPSDIKPQPRKGHLKGHLEDYEPRFMNRLKRRIPQLEMQRRA</sequence>
<dbReference type="InterPro" id="IPR052736">
    <property type="entry name" value="Stf3_sulfotransferase"/>
</dbReference>
<proteinExistence type="predicted"/>
<dbReference type="OrthoDB" id="9815894at2"/>
<dbReference type="EMBL" id="SRIO01000008">
    <property type="protein sequence ID" value="TFZ82528.1"/>
    <property type="molecule type" value="Genomic_DNA"/>
</dbReference>
<dbReference type="Gene3D" id="3.40.50.300">
    <property type="entry name" value="P-loop containing nucleotide triphosphate hydrolases"/>
    <property type="match status" value="1"/>
</dbReference>
<dbReference type="Proteomes" id="UP000297890">
    <property type="component" value="Unassembled WGS sequence"/>
</dbReference>
<dbReference type="AlphaFoldDB" id="A0A4Z0F9J0"/>